<keyword evidence="5 7" id="KW-0238">DNA-binding</keyword>
<evidence type="ECO:0000256" key="8">
    <source>
        <dbReference type="SAM" id="MobiDB-lite"/>
    </source>
</evidence>
<feature type="region of interest" description="Disordered" evidence="8">
    <location>
        <begin position="91"/>
        <end position="174"/>
    </location>
</feature>
<reference evidence="11" key="1">
    <citation type="submission" date="2022-11" db="UniProtKB">
        <authorList>
            <consortium name="WormBaseParasite"/>
        </authorList>
    </citation>
    <scope>IDENTIFICATION</scope>
</reference>
<feature type="compositionally biased region" description="Polar residues" evidence="8">
    <location>
        <begin position="134"/>
        <end position="146"/>
    </location>
</feature>
<accession>A0A914Y960</accession>
<dbReference type="GO" id="GO:0045910">
    <property type="term" value="P:negative regulation of DNA recombination"/>
    <property type="evidence" value="ECO:0007669"/>
    <property type="project" value="TreeGrafter"/>
</dbReference>
<organism evidence="10 11">
    <name type="scientific">Panagrolaimus superbus</name>
    <dbReference type="NCBI Taxonomy" id="310955"/>
    <lineage>
        <taxon>Eukaryota</taxon>
        <taxon>Metazoa</taxon>
        <taxon>Ecdysozoa</taxon>
        <taxon>Nematoda</taxon>
        <taxon>Chromadorea</taxon>
        <taxon>Rhabditida</taxon>
        <taxon>Tylenchina</taxon>
        <taxon>Panagrolaimomorpha</taxon>
        <taxon>Panagrolaimoidea</taxon>
        <taxon>Panagrolaimidae</taxon>
        <taxon>Panagrolaimus</taxon>
    </lineage>
</organism>
<comment type="similarity">
    <text evidence="7">Belongs to the histone H1/H5 family.</text>
</comment>
<evidence type="ECO:0000256" key="5">
    <source>
        <dbReference type="ARBA" id="ARBA00023125"/>
    </source>
</evidence>
<dbReference type="GO" id="GO:0031492">
    <property type="term" value="F:nucleosomal DNA binding"/>
    <property type="evidence" value="ECO:0007669"/>
    <property type="project" value="TreeGrafter"/>
</dbReference>
<feature type="compositionally biased region" description="Basic and acidic residues" evidence="8">
    <location>
        <begin position="97"/>
        <end position="107"/>
    </location>
</feature>
<evidence type="ECO:0000259" key="9">
    <source>
        <dbReference type="PROSITE" id="PS51504"/>
    </source>
</evidence>
<evidence type="ECO:0000256" key="7">
    <source>
        <dbReference type="RuleBase" id="RU003894"/>
    </source>
</evidence>
<dbReference type="Pfam" id="PF00538">
    <property type="entry name" value="Linker_histone"/>
    <property type="match status" value="1"/>
</dbReference>
<dbReference type="InterPro" id="IPR036390">
    <property type="entry name" value="WH_DNA-bd_sf"/>
</dbReference>
<dbReference type="SMART" id="SM00526">
    <property type="entry name" value="H15"/>
    <property type="match status" value="1"/>
</dbReference>
<dbReference type="InterPro" id="IPR005818">
    <property type="entry name" value="Histone_H1/H5_H15"/>
</dbReference>
<dbReference type="Gene3D" id="1.10.10.10">
    <property type="entry name" value="Winged helix-like DNA-binding domain superfamily/Winged helix DNA-binding domain"/>
    <property type="match status" value="1"/>
</dbReference>
<evidence type="ECO:0000256" key="3">
    <source>
        <dbReference type="ARBA" id="ARBA00022454"/>
    </source>
</evidence>
<keyword evidence="10" id="KW-1185">Reference proteome</keyword>
<dbReference type="CDD" id="cd00073">
    <property type="entry name" value="H15"/>
    <property type="match status" value="1"/>
</dbReference>
<evidence type="ECO:0000256" key="4">
    <source>
        <dbReference type="ARBA" id="ARBA00022990"/>
    </source>
</evidence>
<feature type="region of interest" description="Disordered" evidence="8">
    <location>
        <begin position="1"/>
        <end position="24"/>
    </location>
</feature>
<dbReference type="GO" id="GO:0006334">
    <property type="term" value="P:nucleosome assembly"/>
    <property type="evidence" value="ECO:0007669"/>
    <property type="project" value="InterPro"/>
</dbReference>
<keyword evidence="3 7" id="KW-0158">Chromosome</keyword>
<sequence>MATQSAAKKSAKSKASKGESTHPKYAEMIKNAITDLHNKKGSSRVAILKYINEHYNIHQNFPDQTNQHLRQALKHGVESGALKQVKGIGAGGSFKLGDAETKKKPAEGLKLSKGAAPKKTETAPVAASKKPKSNAATTTPKKTNGQIAKKAPVSKKTSNAKGGKKVPAAKSAKK</sequence>
<dbReference type="FunFam" id="1.10.10.10:FF:000140">
    <property type="entry name" value="Histone H1.0"/>
    <property type="match status" value="1"/>
</dbReference>
<keyword evidence="6 7" id="KW-0539">Nucleus</keyword>
<proteinExistence type="inferred from homology"/>
<dbReference type="GO" id="GO:0000786">
    <property type="term" value="C:nucleosome"/>
    <property type="evidence" value="ECO:0007669"/>
    <property type="project" value="InterPro"/>
</dbReference>
<dbReference type="InterPro" id="IPR036388">
    <property type="entry name" value="WH-like_DNA-bd_sf"/>
</dbReference>
<dbReference type="WBParaSite" id="PSU_v2.g14090.t1">
    <property type="protein sequence ID" value="PSU_v2.g14090.t1"/>
    <property type="gene ID" value="PSU_v2.g14090"/>
</dbReference>
<evidence type="ECO:0000313" key="11">
    <source>
        <dbReference type="WBParaSite" id="PSU_v2.g14090.t1"/>
    </source>
</evidence>
<dbReference type="PROSITE" id="PS51504">
    <property type="entry name" value="H15"/>
    <property type="match status" value="1"/>
</dbReference>
<dbReference type="PRINTS" id="PR00624">
    <property type="entry name" value="HISTONEH5"/>
</dbReference>
<comment type="subcellular location">
    <subcellularLocation>
        <location evidence="2">Chromosome</location>
    </subcellularLocation>
    <subcellularLocation>
        <location evidence="1 7">Nucleus</location>
    </subcellularLocation>
</comment>
<keyword evidence="4" id="KW-0007">Acetylation</keyword>
<protein>
    <submittedName>
        <fullName evidence="11">H15 domain-containing protein</fullName>
    </submittedName>
</protein>
<evidence type="ECO:0000313" key="10">
    <source>
        <dbReference type="Proteomes" id="UP000887577"/>
    </source>
</evidence>
<evidence type="ECO:0000256" key="2">
    <source>
        <dbReference type="ARBA" id="ARBA00004286"/>
    </source>
</evidence>
<dbReference type="Proteomes" id="UP000887577">
    <property type="component" value="Unplaced"/>
</dbReference>
<dbReference type="PANTHER" id="PTHR11467">
    <property type="entry name" value="HISTONE H1"/>
    <property type="match status" value="1"/>
</dbReference>
<dbReference type="GO" id="GO:0030527">
    <property type="term" value="F:structural constituent of chromatin"/>
    <property type="evidence" value="ECO:0007669"/>
    <property type="project" value="InterPro"/>
</dbReference>
<dbReference type="InterPro" id="IPR005819">
    <property type="entry name" value="H1/H5"/>
</dbReference>
<dbReference type="GO" id="GO:0003690">
    <property type="term" value="F:double-stranded DNA binding"/>
    <property type="evidence" value="ECO:0007669"/>
    <property type="project" value="TreeGrafter"/>
</dbReference>
<dbReference type="AlphaFoldDB" id="A0A914Y960"/>
<name>A0A914Y960_9BILA</name>
<dbReference type="PANTHER" id="PTHR11467:SF36">
    <property type="entry name" value="HISTONE 24-RELATED"/>
    <property type="match status" value="1"/>
</dbReference>
<dbReference type="GO" id="GO:0030261">
    <property type="term" value="P:chromosome condensation"/>
    <property type="evidence" value="ECO:0007669"/>
    <property type="project" value="TreeGrafter"/>
</dbReference>
<feature type="domain" description="H15" evidence="9">
    <location>
        <begin position="21"/>
        <end position="98"/>
    </location>
</feature>
<dbReference type="GO" id="GO:0005634">
    <property type="term" value="C:nucleus"/>
    <property type="evidence" value="ECO:0007669"/>
    <property type="project" value="UniProtKB-SubCell"/>
</dbReference>
<evidence type="ECO:0000256" key="1">
    <source>
        <dbReference type="ARBA" id="ARBA00004123"/>
    </source>
</evidence>
<evidence type="ECO:0000256" key="6">
    <source>
        <dbReference type="ARBA" id="ARBA00023242"/>
    </source>
</evidence>
<dbReference type="SUPFAM" id="SSF46785">
    <property type="entry name" value="Winged helix' DNA-binding domain"/>
    <property type="match status" value="1"/>
</dbReference>